<organism evidence="1 2">
    <name type="scientific">Natronobacillus azotifigens</name>
    <dbReference type="NCBI Taxonomy" id="472978"/>
    <lineage>
        <taxon>Bacteria</taxon>
        <taxon>Bacillati</taxon>
        <taxon>Bacillota</taxon>
        <taxon>Bacilli</taxon>
        <taxon>Bacillales</taxon>
        <taxon>Bacillaceae</taxon>
        <taxon>Natronobacillus</taxon>
    </lineage>
</organism>
<dbReference type="InterPro" id="IPR005358">
    <property type="entry name" value="Puta_zinc/iron-chelating_dom"/>
</dbReference>
<reference evidence="1" key="1">
    <citation type="submission" date="2022-11" db="EMBL/GenBank/DDBJ databases">
        <title>WGS of Natronobacillus azotifigens 24KS-1, an anaerobic diazotrophic haloalkaliphile from soda-rich habitats.</title>
        <authorList>
            <person name="Sorokin D.Y."/>
            <person name="Merkel A.Y."/>
        </authorList>
    </citation>
    <scope>NUCLEOTIDE SEQUENCE</scope>
    <source>
        <strain evidence="1">24KS-1</strain>
    </source>
</reference>
<dbReference type="Pfam" id="PF03692">
    <property type="entry name" value="CxxCxxCC"/>
    <property type="match status" value="1"/>
</dbReference>
<dbReference type="AlphaFoldDB" id="A0A9J6R7V3"/>
<evidence type="ECO:0000313" key="1">
    <source>
        <dbReference type="EMBL" id="MCZ0701701.1"/>
    </source>
</evidence>
<keyword evidence="2" id="KW-1185">Reference proteome</keyword>
<name>A0A9J6R7V3_9BACI</name>
<dbReference type="EMBL" id="JAPRAT010000001">
    <property type="protein sequence ID" value="MCZ0701701.1"/>
    <property type="molecule type" value="Genomic_DNA"/>
</dbReference>
<gene>
    <name evidence="1" type="ORF">OWO01_00565</name>
</gene>
<evidence type="ECO:0000313" key="2">
    <source>
        <dbReference type="Proteomes" id="UP001084197"/>
    </source>
</evidence>
<proteinExistence type="predicted"/>
<comment type="caution">
    <text evidence="1">The sequence shown here is derived from an EMBL/GenBank/DDBJ whole genome shotgun (WGS) entry which is preliminary data.</text>
</comment>
<dbReference type="Proteomes" id="UP001084197">
    <property type="component" value="Unassembled WGS sequence"/>
</dbReference>
<protein>
    <submittedName>
        <fullName evidence="1">YkgJ family cysteine cluster protein</fullName>
    </submittedName>
</protein>
<accession>A0A9J6R7V3</accession>
<sequence length="115" mass="13783">MDRLTKLDFNEDSSFKKKYRESELACPLLDTKTNQCLAYEVRPIPCRTYVNYTDSVVCQKNAMPKETVSFDFLYYSYFEAFNDFLTWLYEDGDTGIVEYPDDIYKQDYLVHWLRS</sequence>